<dbReference type="Gene3D" id="3.40.50.300">
    <property type="entry name" value="P-loop containing nucleotide triphosphate hydrolases"/>
    <property type="match status" value="1"/>
</dbReference>
<sequence length="307" mass="34232">MTPDFIFIVGVAKAGTTALAGWLVRSGLATYAVPGVKEPGSYLKTASSFFPPYPPAPGGLPLLDATPAYFGNARVAARLPEHGARIAVCLRNPLERAWSDYRMKKLLALQGAGADRFIERLHEAAGGACPTSEAWHQQRLDAVLHTLPRTASRQLEQHFDAESRRLVEDRFGERLDYELAFFASRHVFPHQPVLRFSFYYQGLRLLLDRYQPEDIVVLTRQGLADTGRRTEIALRLAGRGLAGEAPGRSFTLSDIALDEPEPDFAGAEFDGLRRMFAFDLDHSLELLESRGVATNLLDRDELYRHIR</sequence>
<evidence type="ECO:0000313" key="1">
    <source>
        <dbReference type="EMBL" id="SBV36086.1"/>
    </source>
</evidence>
<evidence type="ECO:0008006" key="2">
    <source>
        <dbReference type="Google" id="ProtNLM"/>
    </source>
</evidence>
<protein>
    <recommendedName>
        <fullName evidence="2">Sulfotransferase</fullName>
    </recommendedName>
</protein>
<gene>
    <name evidence="1" type="ORF">STPYR_11016</name>
</gene>
<dbReference type="EMBL" id="FLTS01000001">
    <property type="protein sequence ID" value="SBV36086.1"/>
    <property type="molecule type" value="Genomic_DNA"/>
</dbReference>
<dbReference type="AlphaFoldDB" id="A0A1Y5Q5C9"/>
<dbReference type="InterPro" id="IPR027417">
    <property type="entry name" value="P-loop_NTPase"/>
</dbReference>
<organism evidence="1">
    <name type="scientific">uncultured Stenotrophomonas sp</name>
    <dbReference type="NCBI Taxonomy" id="165438"/>
    <lineage>
        <taxon>Bacteria</taxon>
        <taxon>Pseudomonadati</taxon>
        <taxon>Pseudomonadota</taxon>
        <taxon>Gammaproteobacteria</taxon>
        <taxon>Lysobacterales</taxon>
        <taxon>Lysobacteraceae</taxon>
        <taxon>Stenotrophomonas</taxon>
        <taxon>environmental samples</taxon>
    </lineage>
</organism>
<dbReference type="SUPFAM" id="SSF52540">
    <property type="entry name" value="P-loop containing nucleoside triphosphate hydrolases"/>
    <property type="match status" value="1"/>
</dbReference>
<proteinExistence type="predicted"/>
<reference evidence="1" key="1">
    <citation type="submission" date="2016-03" db="EMBL/GenBank/DDBJ databases">
        <authorList>
            <person name="Ploux O."/>
        </authorList>
    </citation>
    <scope>NUCLEOTIDE SEQUENCE</scope>
    <source>
        <strain evidence="1">UC10</strain>
    </source>
</reference>
<accession>A0A1Y5Q5C9</accession>
<name>A0A1Y5Q5C9_9GAMM</name>